<keyword evidence="6 8" id="KW-0368">Histidine biosynthesis</keyword>
<dbReference type="STRING" id="36849.OXPF_01130"/>
<evidence type="ECO:0000256" key="3">
    <source>
        <dbReference type="ARBA" id="ARBA00013085"/>
    </source>
</evidence>
<feature type="domain" description="PHP" evidence="9">
    <location>
        <begin position="26"/>
        <end position="220"/>
    </location>
</feature>
<keyword evidence="5 8" id="KW-0378">Hydrolase</keyword>
<dbReference type="GO" id="GO:0004401">
    <property type="term" value="F:histidinol-phosphatase activity"/>
    <property type="evidence" value="ECO:0007669"/>
    <property type="project" value="UniProtKB-UniRule"/>
</dbReference>
<reference evidence="10 11" key="1">
    <citation type="submission" date="2015-09" db="EMBL/GenBank/DDBJ databases">
        <title>Genome sequence of Oxobacter pfennigii DSM 3222.</title>
        <authorList>
            <person name="Poehlein A."/>
            <person name="Bengelsdorf F.R."/>
            <person name="Schiel-Bengelsdorf B."/>
            <person name="Duerre P."/>
            <person name="Daniel R."/>
        </authorList>
    </citation>
    <scope>NUCLEOTIDE SEQUENCE [LARGE SCALE GENOMIC DNA]</scope>
    <source>
        <strain evidence="10 11">DSM 3222</strain>
    </source>
</reference>
<evidence type="ECO:0000256" key="6">
    <source>
        <dbReference type="ARBA" id="ARBA00023102"/>
    </source>
</evidence>
<dbReference type="Gene3D" id="3.20.20.140">
    <property type="entry name" value="Metal-dependent hydrolases"/>
    <property type="match status" value="1"/>
</dbReference>
<accession>A0A0P9ALL4</accession>
<dbReference type="InterPro" id="IPR016195">
    <property type="entry name" value="Pol/histidinol_Pase-like"/>
</dbReference>
<keyword evidence="4 8" id="KW-0028">Amino-acid biosynthesis</keyword>
<evidence type="ECO:0000256" key="7">
    <source>
        <dbReference type="ARBA" id="ARBA00049158"/>
    </source>
</evidence>
<dbReference type="Proteomes" id="UP000050326">
    <property type="component" value="Unassembled WGS sequence"/>
</dbReference>
<comment type="caution">
    <text evidence="10">The sequence shown here is derived from an EMBL/GenBank/DDBJ whole genome shotgun (WGS) entry which is preliminary data.</text>
</comment>
<dbReference type="EC" id="3.1.3.15" evidence="3 8"/>
<evidence type="ECO:0000256" key="2">
    <source>
        <dbReference type="ARBA" id="ARBA00009152"/>
    </source>
</evidence>
<comment type="similarity">
    <text evidence="2 8">Belongs to the PHP hydrolase family. HisK subfamily.</text>
</comment>
<dbReference type="InterPro" id="IPR010140">
    <property type="entry name" value="Histidinol_P_phosphatase_HisJ"/>
</dbReference>
<proteinExistence type="inferred from homology"/>
<evidence type="ECO:0000256" key="8">
    <source>
        <dbReference type="RuleBase" id="RU366003"/>
    </source>
</evidence>
<name>A0A0P9ALL4_9CLOT</name>
<dbReference type="Pfam" id="PF02811">
    <property type="entry name" value="PHP"/>
    <property type="match status" value="1"/>
</dbReference>
<evidence type="ECO:0000259" key="9">
    <source>
        <dbReference type="Pfam" id="PF02811"/>
    </source>
</evidence>
<evidence type="ECO:0000256" key="1">
    <source>
        <dbReference type="ARBA" id="ARBA00004970"/>
    </source>
</evidence>
<gene>
    <name evidence="10" type="ORF">OXPF_01130</name>
</gene>
<dbReference type="UniPathway" id="UPA00031">
    <property type="reaction ID" value="UER00013"/>
</dbReference>
<dbReference type="InterPro" id="IPR004013">
    <property type="entry name" value="PHP_dom"/>
</dbReference>
<evidence type="ECO:0000256" key="5">
    <source>
        <dbReference type="ARBA" id="ARBA00022801"/>
    </source>
</evidence>
<dbReference type="PANTHER" id="PTHR21039">
    <property type="entry name" value="HISTIDINOL PHOSPHATASE-RELATED"/>
    <property type="match status" value="1"/>
</dbReference>
<sequence length="281" mass="32242">MNTIYGGREYNEDKSIFWQVIFVFVDYHVHLDKLDWNIETINDLTNVAKSKGVDSIGVVVHTKILSGFEPLYSHVFKDGQNHKKLKFDKSIDEYLSLLEYAKKEGYPVLTGLEVCYAPEGEEFLKSKLGEYPYDFLIGSVHLIESRHFKTAVEFYGNTEMVGRMYYERVLKAARSGLFNIIGHIEIARREGIPSLDYYPELLDEICRELVKNNCAVEINTKWLTKRDYLVPDKTTLEYMFNAGVKVVFSSDAHHKGRIGYEKDKAISAIKAAGYESFSIVG</sequence>
<evidence type="ECO:0000256" key="4">
    <source>
        <dbReference type="ARBA" id="ARBA00022605"/>
    </source>
</evidence>
<dbReference type="SUPFAM" id="SSF89550">
    <property type="entry name" value="PHP domain-like"/>
    <property type="match status" value="1"/>
</dbReference>
<dbReference type="PANTHER" id="PTHR21039:SF0">
    <property type="entry name" value="HISTIDINOL-PHOSPHATASE"/>
    <property type="match status" value="1"/>
</dbReference>
<dbReference type="GO" id="GO:0000105">
    <property type="term" value="P:L-histidine biosynthetic process"/>
    <property type="evidence" value="ECO:0007669"/>
    <property type="project" value="UniProtKB-UniRule"/>
</dbReference>
<organism evidence="10 11">
    <name type="scientific">Oxobacter pfennigii</name>
    <dbReference type="NCBI Taxonomy" id="36849"/>
    <lineage>
        <taxon>Bacteria</taxon>
        <taxon>Bacillati</taxon>
        <taxon>Bacillota</taxon>
        <taxon>Clostridia</taxon>
        <taxon>Eubacteriales</taxon>
        <taxon>Clostridiaceae</taxon>
        <taxon>Oxobacter</taxon>
    </lineage>
</organism>
<comment type="catalytic activity">
    <reaction evidence="7 8">
        <text>L-histidinol phosphate + H2O = L-histidinol + phosphate</text>
        <dbReference type="Rhea" id="RHEA:14465"/>
        <dbReference type="ChEBI" id="CHEBI:15377"/>
        <dbReference type="ChEBI" id="CHEBI:43474"/>
        <dbReference type="ChEBI" id="CHEBI:57699"/>
        <dbReference type="ChEBI" id="CHEBI:57980"/>
        <dbReference type="EC" id="3.1.3.15"/>
    </reaction>
</comment>
<evidence type="ECO:0000313" key="11">
    <source>
        <dbReference type="Proteomes" id="UP000050326"/>
    </source>
</evidence>
<protein>
    <recommendedName>
        <fullName evidence="3 8">Histidinol-phosphatase</fullName>
        <shortName evidence="8">HolPase</shortName>
        <ecNumber evidence="3 8">3.1.3.15</ecNumber>
    </recommendedName>
</protein>
<dbReference type="AlphaFoldDB" id="A0A0P9ALL4"/>
<dbReference type="GO" id="GO:0005737">
    <property type="term" value="C:cytoplasm"/>
    <property type="evidence" value="ECO:0007669"/>
    <property type="project" value="TreeGrafter"/>
</dbReference>
<comment type="pathway">
    <text evidence="1 8">Amino-acid biosynthesis; L-histidine biosynthesis; L-histidine from 5-phospho-alpha-D-ribose 1-diphosphate: step 8/9.</text>
</comment>
<dbReference type="EMBL" id="LKET01000011">
    <property type="protein sequence ID" value="KPU46268.1"/>
    <property type="molecule type" value="Genomic_DNA"/>
</dbReference>
<keyword evidence="11" id="KW-1185">Reference proteome</keyword>
<evidence type="ECO:0000313" key="10">
    <source>
        <dbReference type="EMBL" id="KPU46268.1"/>
    </source>
</evidence>